<dbReference type="PROSITE" id="PS51257">
    <property type="entry name" value="PROKAR_LIPOPROTEIN"/>
    <property type="match status" value="1"/>
</dbReference>
<organism evidence="2 3">
    <name type="scientific">Emticicia aquatilis</name>
    <dbReference type="NCBI Taxonomy" id="1537369"/>
    <lineage>
        <taxon>Bacteria</taxon>
        <taxon>Pseudomonadati</taxon>
        <taxon>Bacteroidota</taxon>
        <taxon>Cytophagia</taxon>
        <taxon>Cytophagales</taxon>
        <taxon>Leadbetterellaceae</taxon>
        <taxon>Emticicia</taxon>
    </lineage>
</organism>
<evidence type="ECO:0000256" key="1">
    <source>
        <dbReference type="SAM" id="SignalP"/>
    </source>
</evidence>
<comment type="caution">
    <text evidence="2">The sequence shown here is derived from an EMBL/GenBank/DDBJ whole genome shotgun (WGS) entry which is preliminary data.</text>
</comment>
<feature type="signal peptide" evidence="1">
    <location>
        <begin position="1"/>
        <end position="22"/>
    </location>
</feature>
<dbReference type="EMBL" id="BMKK01000009">
    <property type="protein sequence ID" value="GGD71059.1"/>
    <property type="molecule type" value="Genomic_DNA"/>
</dbReference>
<protein>
    <recommendedName>
        <fullName evidence="4">CHRD domain-containing protein</fullName>
    </recommendedName>
</protein>
<dbReference type="InterPro" id="IPR038468">
    <property type="entry name" value="MmpS_C"/>
</dbReference>
<sequence length="134" mass="14139">MKKQLKSILALTALVFVLQACSKDDVDSSPNSSGSRAIKYEITGNYSGELLVVATTNNDNFELIEVKKLPWKLEFTAKESIQTVVATAQGSTPGLAGQTATLKTYVGGTEVSSGTGTALSSGFISLTNKAYILK</sequence>
<keyword evidence="3" id="KW-1185">Reference proteome</keyword>
<dbReference type="Gene3D" id="2.60.40.2880">
    <property type="entry name" value="MmpS1-5, C-terminal soluble domain"/>
    <property type="match status" value="1"/>
</dbReference>
<evidence type="ECO:0000313" key="2">
    <source>
        <dbReference type="EMBL" id="GGD71059.1"/>
    </source>
</evidence>
<reference evidence="2" key="2">
    <citation type="submission" date="2020-09" db="EMBL/GenBank/DDBJ databases">
        <authorList>
            <person name="Sun Q."/>
            <person name="Zhou Y."/>
        </authorList>
    </citation>
    <scope>NUCLEOTIDE SEQUENCE</scope>
    <source>
        <strain evidence="2">CGMCC 1.15958</strain>
    </source>
</reference>
<keyword evidence="1" id="KW-0732">Signal</keyword>
<dbReference type="AlphaFoldDB" id="A0A917DU26"/>
<gene>
    <name evidence="2" type="ORF">GCM10011514_38940</name>
</gene>
<reference evidence="2" key="1">
    <citation type="journal article" date="2014" name="Int. J. Syst. Evol. Microbiol.">
        <title>Complete genome sequence of Corynebacterium casei LMG S-19264T (=DSM 44701T), isolated from a smear-ripened cheese.</title>
        <authorList>
            <consortium name="US DOE Joint Genome Institute (JGI-PGF)"/>
            <person name="Walter F."/>
            <person name="Albersmeier A."/>
            <person name="Kalinowski J."/>
            <person name="Ruckert C."/>
        </authorList>
    </citation>
    <scope>NUCLEOTIDE SEQUENCE</scope>
    <source>
        <strain evidence="2">CGMCC 1.15958</strain>
    </source>
</reference>
<proteinExistence type="predicted"/>
<dbReference type="Proteomes" id="UP000609064">
    <property type="component" value="Unassembled WGS sequence"/>
</dbReference>
<evidence type="ECO:0008006" key="4">
    <source>
        <dbReference type="Google" id="ProtNLM"/>
    </source>
</evidence>
<evidence type="ECO:0000313" key="3">
    <source>
        <dbReference type="Proteomes" id="UP000609064"/>
    </source>
</evidence>
<name>A0A917DU26_9BACT</name>
<accession>A0A917DU26</accession>
<dbReference type="RefSeq" id="WP_188768545.1">
    <property type="nucleotide sequence ID" value="NZ_BMKK01000009.1"/>
</dbReference>
<feature type="chain" id="PRO_5038012146" description="CHRD domain-containing protein" evidence="1">
    <location>
        <begin position="23"/>
        <end position="134"/>
    </location>
</feature>